<evidence type="ECO:0000313" key="2">
    <source>
        <dbReference type="EnsemblPlants" id="MELO3C035519.2.1"/>
    </source>
</evidence>
<proteinExistence type="predicted"/>
<evidence type="ECO:0000256" key="1">
    <source>
        <dbReference type="SAM" id="MobiDB-lite"/>
    </source>
</evidence>
<dbReference type="AlphaFoldDB" id="A0A9I9ELH9"/>
<feature type="compositionally biased region" description="Basic and acidic residues" evidence="1">
    <location>
        <begin position="164"/>
        <end position="175"/>
    </location>
</feature>
<protein>
    <submittedName>
        <fullName evidence="2">Uncharacterized protein</fullName>
    </submittedName>
</protein>
<feature type="region of interest" description="Disordered" evidence="1">
    <location>
        <begin position="163"/>
        <end position="211"/>
    </location>
</feature>
<dbReference type="Gramene" id="MELO3C035519.2.1">
    <property type="protein sequence ID" value="MELO3C035519.2.1"/>
    <property type="gene ID" value="MELO3C035519.2"/>
</dbReference>
<accession>A0A9I9ELH9</accession>
<dbReference type="EnsemblPlants" id="MELO3C035519.2.1">
    <property type="protein sequence ID" value="MELO3C035519.2.1"/>
    <property type="gene ID" value="MELO3C035519.2"/>
</dbReference>
<organism evidence="2">
    <name type="scientific">Cucumis melo</name>
    <name type="common">Muskmelon</name>
    <dbReference type="NCBI Taxonomy" id="3656"/>
    <lineage>
        <taxon>Eukaryota</taxon>
        <taxon>Viridiplantae</taxon>
        <taxon>Streptophyta</taxon>
        <taxon>Embryophyta</taxon>
        <taxon>Tracheophyta</taxon>
        <taxon>Spermatophyta</taxon>
        <taxon>Magnoliopsida</taxon>
        <taxon>eudicotyledons</taxon>
        <taxon>Gunneridae</taxon>
        <taxon>Pentapetalae</taxon>
        <taxon>rosids</taxon>
        <taxon>fabids</taxon>
        <taxon>Cucurbitales</taxon>
        <taxon>Cucurbitaceae</taxon>
        <taxon>Benincaseae</taxon>
        <taxon>Cucumis</taxon>
    </lineage>
</organism>
<reference evidence="2" key="1">
    <citation type="submission" date="2023-03" db="UniProtKB">
        <authorList>
            <consortium name="EnsemblPlants"/>
        </authorList>
    </citation>
    <scope>IDENTIFICATION</scope>
</reference>
<sequence length="211" mass="24180">MILRIVPYRKLLNQTSQCITSFPYRRVLLSDCRILFLELYKLNLELLIMHLELLQFYLKLIHLCLIACTCVVNFKFQMLWHWNMSSNPPSKALGPVHKKIKKEERGATLLFWETLAAEDPPPTVESELRIAKPCSPATGRVFHPSPPTFESYCHRSRTVCSRQPSREASSRRVAEQQRPSIVSRTPPAVESPSLRFGRCSNPKPTHVPAAT</sequence>
<name>A0A9I9ELH9_CUCME</name>